<dbReference type="EMBL" id="JAGIZQ010000003">
    <property type="protein sequence ID" value="KAH6636589.1"/>
    <property type="molecule type" value="Genomic_DNA"/>
</dbReference>
<evidence type="ECO:0000313" key="1">
    <source>
        <dbReference type="EMBL" id="KAH6636589.1"/>
    </source>
</evidence>
<comment type="caution">
    <text evidence="1">The sequence shown here is derived from an EMBL/GenBank/DDBJ whole genome shotgun (WGS) entry which is preliminary data.</text>
</comment>
<organism evidence="1 2">
    <name type="scientific">Chaetomium tenue</name>
    <dbReference type="NCBI Taxonomy" id="1854479"/>
    <lineage>
        <taxon>Eukaryota</taxon>
        <taxon>Fungi</taxon>
        <taxon>Dikarya</taxon>
        <taxon>Ascomycota</taxon>
        <taxon>Pezizomycotina</taxon>
        <taxon>Sordariomycetes</taxon>
        <taxon>Sordariomycetidae</taxon>
        <taxon>Sordariales</taxon>
        <taxon>Chaetomiaceae</taxon>
        <taxon>Chaetomium</taxon>
    </lineage>
</organism>
<proteinExistence type="predicted"/>
<evidence type="ECO:0000313" key="2">
    <source>
        <dbReference type="Proteomes" id="UP000724584"/>
    </source>
</evidence>
<protein>
    <submittedName>
        <fullName evidence="1">Uncharacterized protein</fullName>
    </submittedName>
</protein>
<keyword evidence="2" id="KW-1185">Reference proteome</keyword>
<name>A0ACB7PBM2_9PEZI</name>
<gene>
    <name evidence="1" type="ORF">F5144DRAFT_567998</name>
</gene>
<accession>A0ACB7PBM2</accession>
<sequence length="81" mass="9438">MSSYDTYQTPLGSRYASKDMLSLFSARTRSSTWRQLWLWLAEAEKELGLPIPDEAIEQMRANLVVSDQAFDVTREFEAKFR</sequence>
<dbReference type="Proteomes" id="UP000724584">
    <property type="component" value="Unassembled WGS sequence"/>
</dbReference>
<reference evidence="1 2" key="1">
    <citation type="journal article" date="2021" name="Nat. Commun.">
        <title>Genetic determinants of endophytism in the Arabidopsis root mycobiome.</title>
        <authorList>
            <person name="Mesny F."/>
            <person name="Miyauchi S."/>
            <person name="Thiergart T."/>
            <person name="Pickel B."/>
            <person name="Atanasova L."/>
            <person name="Karlsson M."/>
            <person name="Huettel B."/>
            <person name="Barry K.W."/>
            <person name="Haridas S."/>
            <person name="Chen C."/>
            <person name="Bauer D."/>
            <person name="Andreopoulos W."/>
            <person name="Pangilinan J."/>
            <person name="LaButti K."/>
            <person name="Riley R."/>
            <person name="Lipzen A."/>
            <person name="Clum A."/>
            <person name="Drula E."/>
            <person name="Henrissat B."/>
            <person name="Kohler A."/>
            <person name="Grigoriev I.V."/>
            <person name="Martin F.M."/>
            <person name="Hacquard S."/>
        </authorList>
    </citation>
    <scope>NUCLEOTIDE SEQUENCE [LARGE SCALE GENOMIC DNA]</scope>
    <source>
        <strain evidence="1 2">MPI-SDFR-AT-0079</strain>
    </source>
</reference>